<evidence type="ECO:0000256" key="4">
    <source>
        <dbReference type="ARBA" id="ARBA00023136"/>
    </source>
</evidence>
<dbReference type="InterPro" id="IPR000527">
    <property type="entry name" value="Flag_Lring"/>
</dbReference>
<dbReference type="GO" id="GO:0003774">
    <property type="term" value="F:cytoskeletal motor activity"/>
    <property type="evidence" value="ECO:0007669"/>
    <property type="project" value="InterPro"/>
</dbReference>
<keyword evidence="5" id="KW-0975">Bacterial flagellum</keyword>
<name>A0A3B1AL63_9ZZZZ</name>
<dbReference type="GO" id="GO:0071973">
    <property type="term" value="P:bacterial-type flagellum-dependent cell motility"/>
    <property type="evidence" value="ECO:0007669"/>
    <property type="project" value="InterPro"/>
</dbReference>
<evidence type="ECO:0000256" key="2">
    <source>
        <dbReference type="ARBA" id="ARBA00004442"/>
    </source>
</evidence>
<proteinExistence type="inferred from homology"/>
<keyword evidence="4" id="KW-0472">Membrane</keyword>
<dbReference type="HAMAP" id="MF_00415">
    <property type="entry name" value="FlgH"/>
    <property type="match status" value="1"/>
</dbReference>
<evidence type="ECO:0000256" key="1">
    <source>
        <dbReference type="ARBA" id="ARBA00004365"/>
    </source>
</evidence>
<protein>
    <submittedName>
        <fullName evidence="7">Flagellar L-ring protein FlgH</fullName>
    </submittedName>
</protein>
<dbReference type="AlphaFoldDB" id="A0A3B1AL63"/>
<dbReference type="Pfam" id="PF02107">
    <property type="entry name" value="FlgH"/>
    <property type="match status" value="1"/>
</dbReference>
<dbReference type="GO" id="GO:0009279">
    <property type="term" value="C:cell outer membrane"/>
    <property type="evidence" value="ECO:0007669"/>
    <property type="project" value="UniProtKB-SubCell"/>
</dbReference>
<keyword evidence="7" id="KW-0282">Flagellum</keyword>
<reference evidence="7" key="1">
    <citation type="submission" date="2018-06" db="EMBL/GenBank/DDBJ databases">
        <authorList>
            <person name="Zhirakovskaya E."/>
        </authorList>
    </citation>
    <scope>NUCLEOTIDE SEQUENCE</scope>
</reference>
<sequence>MKKNNTFMFITQLSAVFIVGMVIISLTGCANSPDILEKNKYDPPEIEVKELENNYNGAIYQSGMRVNLFDDTQARQIGDILTINLVESATALASSDTAAEKKQNVEMPPPKIAGEGVVKDGKNVLENEIEAGRDFRGSGESNQAHNFQAVITVSVVDVLPNQHLVVRGEKLIMLNQSDDYIRFSGIVRPQDINQDNTIESQKIANVRISYSGQGILSSANKMGPLARFFQSGVYPY</sequence>
<dbReference type="PANTHER" id="PTHR34933:SF1">
    <property type="entry name" value="FLAGELLAR L-RING PROTEIN"/>
    <property type="match status" value="1"/>
</dbReference>
<evidence type="ECO:0000313" key="7">
    <source>
        <dbReference type="EMBL" id="VAX00713.1"/>
    </source>
</evidence>
<dbReference type="EMBL" id="UOFR01000078">
    <property type="protein sequence ID" value="VAX00713.1"/>
    <property type="molecule type" value="Genomic_DNA"/>
</dbReference>
<organism evidence="7">
    <name type="scientific">hydrothermal vent metagenome</name>
    <dbReference type="NCBI Taxonomy" id="652676"/>
    <lineage>
        <taxon>unclassified sequences</taxon>
        <taxon>metagenomes</taxon>
        <taxon>ecological metagenomes</taxon>
    </lineage>
</organism>
<evidence type="ECO:0000256" key="5">
    <source>
        <dbReference type="ARBA" id="ARBA00023143"/>
    </source>
</evidence>
<dbReference type="PRINTS" id="PR01008">
    <property type="entry name" value="FLGLRINGFLGH"/>
</dbReference>
<dbReference type="GO" id="GO:0009427">
    <property type="term" value="C:bacterial-type flagellum basal body, distal rod, L ring"/>
    <property type="evidence" value="ECO:0007669"/>
    <property type="project" value="InterPro"/>
</dbReference>
<keyword evidence="3" id="KW-0732">Signal</keyword>
<comment type="subcellular location">
    <subcellularLocation>
        <location evidence="1">Bacterial flagellum</location>
    </subcellularLocation>
    <subcellularLocation>
        <location evidence="2">Cell outer membrane</location>
    </subcellularLocation>
</comment>
<dbReference type="PANTHER" id="PTHR34933">
    <property type="entry name" value="FLAGELLAR L-RING PROTEIN"/>
    <property type="match status" value="1"/>
</dbReference>
<evidence type="ECO:0000256" key="3">
    <source>
        <dbReference type="ARBA" id="ARBA00022729"/>
    </source>
</evidence>
<keyword evidence="7" id="KW-0966">Cell projection</keyword>
<gene>
    <name evidence="7" type="ORF">MNBD_GAMMA21-263</name>
</gene>
<accession>A0A3B1AL63</accession>
<evidence type="ECO:0000256" key="6">
    <source>
        <dbReference type="ARBA" id="ARBA00023237"/>
    </source>
</evidence>
<keyword evidence="6" id="KW-0998">Cell outer membrane</keyword>
<dbReference type="PROSITE" id="PS51257">
    <property type="entry name" value="PROKAR_LIPOPROTEIN"/>
    <property type="match status" value="1"/>
</dbReference>
<keyword evidence="7" id="KW-0969">Cilium</keyword>